<keyword evidence="1" id="KW-1133">Transmembrane helix</keyword>
<accession>A0ABN7SX01</accession>
<keyword evidence="1" id="KW-0812">Transmembrane</keyword>
<proteinExistence type="predicted"/>
<dbReference type="Proteomes" id="UP001158576">
    <property type="component" value="Chromosome 1"/>
</dbReference>
<evidence type="ECO:0000313" key="2">
    <source>
        <dbReference type="EMBL" id="CAG5106678.1"/>
    </source>
</evidence>
<gene>
    <name evidence="2" type="ORF">OKIOD_LOCUS11716</name>
</gene>
<evidence type="ECO:0000256" key="1">
    <source>
        <dbReference type="SAM" id="Phobius"/>
    </source>
</evidence>
<organism evidence="2 3">
    <name type="scientific">Oikopleura dioica</name>
    <name type="common">Tunicate</name>
    <dbReference type="NCBI Taxonomy" id="34765"/>
    <lineage>
        <taxon>Eukaryota</taxon>
        <taxon>Metazoa</taxon>
        <taxon>Chordata</taxon>
        <taxon>Tunicata</taxon>
        <taxon>Appendicularia</taxon>
        <taxon>Copelata</taxon>
        <taxon>Oikopleuridae</taxon>
        <taxon>Oikopleura</taxon>
    </lineage>
</organism>
<protein>
    <submittedName>
        <fullName evidence="2">Oidioi.mRNA.OKI2018_I69.chr1.g2951.t1.cds</fullName>
    </submittedName>
</protein>
<feature type="transmembrane region" description="Helical" evidence="1">
    <location>
        <begin position="179"/>
        <end position="202"/>
    </location>
</feature>
<dbReference type="EMBL" id="OU015566">
    <property type="protein sequence ID" value="CAG5106678.1"/>
    <property type="molecule type" value="Genomic_DNA"/>
</dbReference>
<keyword evidence="1" id="KW-0472">Membrane</keyword>
<sequence length="226" mass="24588">MWRVVLSLASCAFGAQVFVQHKPESVDFNIENAPADAALEAMRISVGLEPQYAFDMNVFKKFNPFEKASAAVALVVPEIKESSLALSGKFIAPSTELAYPDDIAGMPLAEQSLTILQTTAEDYSAFVKKISESLEAKYGENYVFFVVSGKTDGSSAADRQMLQADKEPLISWEPRNENYSIMLAIIGLFILLVVFGIVAFAFMTANIGPGDNIAYKLGAAHSKKNQ</sequence>
<evidence type="ECO:0000313" key="3">
    <source>
        <dbReference type="Proteomes" id="UP001158576"/>
    </source>
</evidence>
<reference evidence="2 3" key="1">
    <citation type="submission" date="2021-04" db="EMBL/GenBank/DDBJ databases">
        <authorList>
            <person name="Bliznina A."/>
        </authorList>
    </citation>
    <scope>NUCLEOTIDE SEQUENCE [LARGE SCALE GENOMIC DNA]</scope>
</reference>
<name>A0ABN7SX01_OIKDI</name>
<keyword evidence="3" id="KW-1185">Reference proteome</keyword>